<dbReference type="EMBL" id="CAJOBD010007962">
    <property type="protein sequence ID" value="CAF4100203.1"/>
    <property type="molecule type" value="Genomic_DNA"/>
</dbReference>
<evidence type="ECO:0000313" key="3">
    <source>
        <dbReference type="Proteomes" id="UP000663836"/>
    </source>
</evidence>
<dbReference type="SUPFAM" id="SSF48452">
    <property type="entry name" value="TPR-like"/>
    <property type="match status" value="1"/>
</dbReference>
<gene>
    <name evidence="2" type="ORF">JBS370_LOCUS31690</name>
</gene>
<accession>A0A819UW38</accession>
<name>A0A819UW38_9BILA</name>
<evidence type="ECO:0000313" key="2">
    <source>
        <dbReference type="EMBL" id="CAF4100203.1"/>
    </source>
</evidence>
<keyword evidence="1" id="KW-0802">TPR repeat</keyword>
<sequence length="199" mass="23960">MLNDEIQLFKNSIGEFIGINGFFLTNLHRQQALFYLYDNDITKDYEKVLFEISVDPNKSYCYIISFNNFLNEEKILFTLGPIFRLVNIQQQDYGKILTWIIRMELSNDKHSRSKILFENIKYQYNIKQMNFLSLGKISRKMNQFDYAEKFYQRLLKELPYDHSNIVDCYYSLEIIIDEKGDYESSSQWHEKSIEIKKQT</sequence>
<evidence type="ECO:0008006" key="4">
    <source>
        <dbReference type="Google" id="ProtNLM"/>
    </source>
</evidence>
<dbReference type="Proteomes" id="UP000663836">
    <property type="component" value="Unassembled WGS sequence"/>
</dbReference>
<protein>
    <recommendedName>
        <fullName evidence="4">Tetratricopeptide repeat protein</fullName>
    </recommendedName>
</protein>
<reference evidence="2" key="1">
    <citation type="submission" date="2021-02" db="EMBL/GenBank/DDBJ databases">
        <authorList>
            <person name="Nowell W R."/>
        </authorList>
    </citation>
    <scope>NUCLEOTIDE SEQUENCE</scope>
</reference>
<dbReference type="Gene3D" id="1.25.40.10">
    <property type="entry name" value="Tetratricopeptide repeat domain"/>
    <property type="match status" value="1"/>
</dbReference>
<dbReference type="InterPro" id="IPR011990">
    <property type="entry name" value="TPR-like_helical_dom_sf"/>
</dbReference>
<dbReference type="PROSITE" id="PS50005">
    <property type="entry name" value="TPR"/>
    <property type="match status" value="1"/>
</dbReference>
<dbReference type="Gene3D" id="3.90.176.10">
    <property type="entry name" value="Toxin ADP-ribosyltransferase, Chain A, domain 1"/>
    <property type="match status" value="1"/>
</dbReference>
<organism evidence="2 3">
    <name type="scientific">Rotaria sordida</name>
    <dbReference type="NCBI Taxonomy" id="392033"/>
    <lineage>
        <taxon>Eukaryota</taxon>
        <taxon>Metazoa</taxon>
        <taxon>Spiralia</taxon>
        <taxon>Gnathifera</taxon>
        <taxon>Rotifera</taxon>
        <taxon>Eurotatoria</taxon>
        <taxon>Bdelloidea</taxon>
        <taxon>Philodinida</taxon>
        <taxon>Philodinidae</taxon>
        <taxon>Rotaria</taxon>
    </lineage>
</organism>
<feature type="repeat" description="TPR" evidence="1">
    <location>
        <begin position="128"/>
        <end position="161"/>
    </location>
</feature>
<dbReference type="InterPro" id="IPR019734">
    <property type="entry name" value="TPR_rpt"/>
</dbReference>
<evidence type="ECO:0000256" key="1">
    <source>
        <dbReference type="PROSITE-ProRule" id="PRU00339"/>
    </source>
</evidence>
<dbReference type="AlphaFoldDB" id="A0A819UW38"/>
<comment type="caution">
    <text evidence="2">The sequence shown here is derived from an EMBL/GenBank/DDBJ whole genome shotgun (WGS) entry which is preliminary data.</text>
</comment>
<dbReference type="SUPFAM" id="SSF56399">
    <property type="entry name" value="ADP-ribosylation"/>
    <property type="match status" value="1"/>
</dbReference>
<proteinExistence type="predicted"/>